<feature type="domain" description="TonB-dependent receptor-like beta-barrel" evidence="19">
    <location>
        <begin position="258"/>
        <end position="687"/>
    </location>
</feature>
<evidence type="ECO:0000256" key="5">
    <source>
        <dbReference type="ARBA" id="ARBA00022496"/>
    </source>
</evidence>
<evidence type="ECO:0000256" key="16">
    <source>
        <dbReference type="RuleBase" id="RU003357"/>
    </source>
</evidence>
<dbReference type="Pfam" id="PF00593">
    <property type="entry name" value="TonB_dep_Rec_b-barrel"/>
    <property type="match status" value="1"/>
</dbReference>
<dbReference type="InterPro" id="IPR000531">
    <property type="entry name" value="Beta-barrel_TonB"/>
</dbReference>
<keyword evidence="7 18" id="KW-0732">Signal</keyword>
<dbReference type="InterPro" id="IPR039426">
    <property type="entry name" value="TonB-dep_rcpt-like"/>
</dbReference>
<keyword evidence="4 14" id="KW-1134">Transmembrane beta strand</keyword>
<dbReference type="PANTHER" id="PTHR32552">
    <property type="entry name" value="FERRICHROME IRON RECEPTOR-RELATED"/>
    <property type="match status" value="1"/>
</dbReference>
<proteinExistence type="inferred from homology"/>
<dbReference type="PROSITE" id="PS52016">
    <property type="entry name" value="TONB_DEPENDENT_REC_3"/>
    <property type="match status" value="1"/>
</dbReference>
<keyword evidence="10 16" id="KW-0798">TonB box</keyword>
<keyword evidence="3 14" id="KW-0813">Transport</keyword>
<dbReference type="Proteomes" id="UP000247565">
    <property type="component" value="Unassembled WGS sequence"/>
</dbReference>
<evidence type="ECO:0000259" key="20">
    <source>
        <dbReference type="Pfam" id="PF07715"/>
    </source>
</evidence>
<keyword evidence="5" id="KW-0410">Iron transport</keyword>
<evidence type="ECO:0000256" key="2">
    <source>
        <dbReference type="ARBA" id="ARBA00009810"/>
    </source>
</evidence>
<keyword evidence="11 14" id="KW-0472">Membrane</keyword>
<dbReference type="EMBL" id="QGLT01000003">
    <property type="protein sequence ID" value="PXZ00227.1"/>
    <property type="molecule type" value="Genomic_DNA"/>
</dbReference>
<comment type="caution">
    <text evidence="21">The sequence shown here is derived from an EMBL/GenBank/DDBJ whole genome shotgun (WGS) entry which is preliminary data.</text>
</comment>
<dbReference type="SUPFAM" id="SSF56935">
    <property type="entry name" value="Porins"/>
    <property type="match status" value="1"/>
</dbReference>
<name>A0A318N0G0_9PROT</name>
<comment type="similarity">
    <text evidence="2 14 16">Belongs to the TonB-dependent receptor family.</text>
</comment>
<sequence length="726" mass="81013">MNKKQKYILPLLLLFPLQTMAQKISSSNNMERDDEKSEKITVRGQRRADGSVAVMSTPDVTLGPLGSLKSEDAPFSIMSVPHDVIANQQARNVNDLMKYLPSVQLEARGSASMARPQSRGFEGDVTANSRIDGLNMTTTTPYPTEMFENLQVLNGLAGAMYGPQNPAGIFSYQLKRPTDRRTEHLSINYDSIGAVTEYADVSGRVGKNGWFGYRLNLLHDEGTAYVEHSQLKRNLVSGDFDIHLSSKTVIEIDASHYTYNERGTATNFSFDNSIQLPSAPNMGKAYLGQKYAGFNTETNTFLGKIKHQINKKWRFTAGGLYQDAKREMFNNNNRLLNSKGDYQQSISVAGQANVFQVGSNFAYVNGEVNTDFVKHELVLGTNGYMRGNYNPTHTETINLGTSNIHNPRPLPGHRPKGWGRYQSALIQQQALIAGDTIHFNQQWAIMGVFSWSWLSNDSWNIKGKKTAHNSHDAAFSPTTSLIYHPLEGHTAYFTWARSLQAGDIAPATGVINPNQIMAPYRSEEYEVGYKVKFNRLWLNVAAFRMTRPYAFINPTTHIFAVAGQQRNYGVEFQVAGQIWDSLSILGGVTWLDAQLGKTGNIATSHKQIVGVPPVQANLLIDYQLPVAKDHILYGMAFNINLHYTDRRAANNYNTTFAKGYFTTDVGMRYAFNVFNTPLAARFNVNNVTNKHYWMSVYPSSINGGTANNSAYAGLPRTYQFSLAVDF</sequence>
<dbReference type="GO" id="GO:0009279">
    <property type="term" value="C:cell outer membrane"/>
    <property type="evidence" value="ECO:0007669"/>
    <property type="project" value="UniProtKB-SubCell"/>
</dbReference>
<evidence type="ECO:0000256" key="7">
    <source>
        <dbReference type="ARBA" id="ARBA00022729"/>
    </source>
</evidence>
<dbReference type="InterPro" id="IPR010105">
    <property type="entry name" value="TonB_sidphr_rcpt"/>
</dbReference>
<dbReference type="RefSeq" id="WP_110439150.1">
    <property type="nucleotide sequence ID" value="NZ_CP046393.1"/>
</dbReference>
<dbReference type="Gene3D" id="2.170.130.10">
    <property type="entry name" value="TonB-dependent receptor, plug domain"/>
    <property type="match status" value="1"/>
</dbReference>
<evidence type="ECO:0000256" key="14">
    <source>
        <dbReference type="PROSITE-ProRule" id="PRU01360"/>
    </source>
</evidence>
<evidence type="ECO:0000256" key="6">
    <source>
        <dbReference type="ARBA" id="ARBA00022692"/>
    </source>
</evidence>
<evidence type="ECO:0000256" key="1">
    <source>
        <dbReference type="ARBA" id="ARBA00004571"/>
    </source>
</evidence>
<gene>
    <name evidence="21" type="ORF">DK869_06215</name>
</gene>
<evidence type="ECO:0000256" key="12">
    <source>
        <dbReference type="ARBA" id="ARBA00023170"/>
    </source>
</evidence>
<dbReference type="GO" id="GO:0015891">
    <property type="term" value="P:siderophore transport"/>
    <property type="evidence" value="ECO:0007669"/>
    <property type="project" value="InterPro"/>
</dbReference>
<evidence type="ECO:0000256" key="4">
    <source>
        <dbReference type="ARBA" id="ARBA00022452"/>
    </source>
</evidence>
<evidence type="ECO:0000313" key="21">
    <source>
        <dbReference type="EMBL" id="PXZ00227.1"/>
    </source>
</evidence>
<dbReference type="InterPro" id="IPR010917">
    <property type="entry name" value="TonB_rcpt_CS"/>
</dbReference>
<dbReference type="OrthoDB" id="9760333at2"/>
<comment type="subcellular location">
    <subcellularLocation>
        <location evidence="1 14">Cell outer membrane</location>
        <topology evidence="1 14">Multi-pass membrane protein</topology>
    </subcellularLocation>
</comment>
<feature type="chain" id="PRO_5016348723" evidence="18">
    <location>
        <begin position="22"/>
        <end position="726"/>
    </location>
</feature>
<evidence type="ECO:0000256" key="15">
    <source>
        <dbReference type="PROSITE-ProRule" id="PRU10144"/>
    </source>
</evidence>
<dbReference type="PROSITE" id="PS01156">
    <property type="entry name" value="TONB_DEPENDENT_REC_2"/>
    <property type="match status" value="1"/>
</dbReference>
<dbReference type="CDD" id="cd01347">
    <property type="entry name" value="ligand_gated_channel"/>
    <property type="match status" value="1"/>
</dbReference>
<evidence type="ECO:0000256" key="9">
    <source>
        <dbReference type="ARBA" id="ARBA00023065"/>
    </source>
</evidence>
<keyword evidence="13 14" id="KW-0998">Cell outer membrane</keyword>
<evidence type="ECO:0000256" key="10">
    <source>
        <dbReference type="ARBA" id="ARBA00023077"/>
    </source>
</evidence>
<evidence type="ECO:0000313" key="22">
    <source>
        <dbReference type="Proteomes" id="UP000247565"/>
    </source>
</evidence>
<evidence type="ECO:0000256" key="3">
    <source>
        <dbReference type="ARBA" id="ARBA00022448"/>
    </source>
</evidence>
<dbReference type="PANTHER" id="PTHR32552:SF82">
    <property type="entry name" value="FCUA PROTEIN"/>
    <property type="match status" value="1"/>
</dbReference>
<evidence type="ECO:0000256" key="11">
    <source>
        <dbReference type="ARBA" id="ARBA00023136"/>
    </source>
</evidence>
<keyword evidence="6 14" id="KW-0812">Transmembrane</keyword>
<dbReference type="GO" id="GO:0015344">
    <property type="term" value="F:siderophore uptake transmembrane transporter activity"/>
    <property type="evidence" value="ECO:0007669"/>
    <property type="project" value="TreeGrafter"/>
</dbReference>
<keyword evidence="22" id="KW-1185">Reference proteome</keyword>
<keyword evidence="12 21" id="KW-0675">Receptor</keyword>
<dbReference type="InterPro" id="IPR012910">
    <property type="entry name" value="Plug_dom"/>
</dbReference>
<evidence type="ECO:0000259" key="19">
    <source>
        <dbReference type="Pfam" id="PF00593"/>
    </source>
</evidence>
<organism evidence="21 22">
    <name type="scientific">Commensalibacter melissae</name>
    <dbReference type="NCBI Taxonomy" id="2070537"/>
    <lineage>
        <taxon>Bacteria</taxon>
        <taxon>Pseudomonadati</taxon>
        <taxon>Pseudomonadota</taxon>
        <taxon>Alphaproteobacteria</taxon>
        <taxon>Acetobacterales</taxon>
        <taxon>Acetobacteraceae</taxon>
    </lineage>
</organism>
<keyword evidence="9" id="KW-0406">Ion transport</keyword>
<evidence type="ECO:0000256" key="18">
    <source>
        <dbReference type="SAM" id="SignalP"/>
    </source>
</evidence>
<evidence type="ECO:0000256" key="17">
    <source>
        <dbReference type="SAM" id="MobiDB-lite"/>
    </source>
</evidence>
<reference evidence="21 22" key="1">
    <citation type="submission" date="2018-05" db="EMBL/GenBank/DDBJ databases">
        <title>Reference genomes for bee gut microbiota database.</title>
        <authorList>
            <person name="Ellegaard K.M."/>
        </authorList>
    </citation>
    <scope>NUCLEOTIDE SEQUENCE [LARGE SCALE GENOMIC DNA]</scope>
    <source>
        <strain evidence="21 22">ESL0284</strain>
    </source>
</reference>
<evidence type="ECO:0000256" key="8">
    <source>
        <dbReference type="ARBA" id="ARBA00023004"/>
    </source>
</evidence>
<dbReference type="AlphaFoldDB" id="A0A318N0G0"/>
<keyword evidence="8" id="KW-0408">Iron</keyword>
<accession>A0A318N0G0</accession>
<dbReference type="InterPro" id="IPR037066">
    <property type="entry name" value="Plug_dom_sf"/>
</dbReference>
<feature type="compositionally biased region" description="Basic and acidic residues" evidence="17">
    <location>
        <begin position="30"/>
        <end position="48"/>
    </location>
</feature>
<evidence type="ECO:0000256" key="13">
    <source>
        <dbReference type="ARBA" id="ARBA00023237"/>
    </source>
</evidence>
<dbReference type="GO" id="GO:0038023">
    <property type="term" value="F:signaling receptor activity"/>
    <property type="evidence" value="ECO:0007669"/>
    <property type="project" value="InterPro"/>
</dbReference>
<dbReference type="Gene3D" id="2.40.170.20">
    <property type="entry name" value="TonB-dependent receptor, beta-barrel domain"/>
    <property type="match status" value="1"/>
</dbReference>
<feature type="domain" description="TonB-dependent receptor plug" evidence="20">
    <location>
        <begin position="71"/>
        <end position="169"/>
    </location>
</feature>
<feature type="region of interest" description="Disordered" evidence="17">
    <location>
        <begin position="25"/>
        <end position="48"/>
    </location>
</feature>
<feature type="signal peptide" evidence="18">
    <location>
        <begin position="1"/>
        <end position="21"/>
    </location>
</feature>
<dbReference type="InterPro" id="IPR036942">
    <property type="entry name" value="Beta-barrel_TonB_sf"/>
</dbReference>
<dbReference type="Pfam" id="PF07715">
    <property type="entry name" value="Plug"/>
    <property type="match status" value="1"/>
</dbReference>
<feature type="short sequence motif" description="TonB C-terminal box" evidence="15">
    <location>
        <begin position="709"/>
        <end position="726"/>
    </location>
</feature>
<protein>
    <submittedName>
        <fullName evidence="21">TonB-dependent siderophore receptor</fullName>
    </submittedName>
</protein>
<dbReference type="NCBIfam" id="TIGR01783">
    <property type="entry name" value="TonB-siderophor"/>
    <property type="match status" value="1"/>
</dbReference>